<sequence>MSSSKARPALDIPYDTLVDFVGDPFMADLVLFLNGNQFMVMPELLDGFRRKYPSYHRIFYETLPPGLLAQQIEASGRIQVGTLDFEVQADIYTAGRGEMARLGDRLGPALPYAQNRLSLVVSNQNPMRIQGLQDLGKPQIRVAMPNPQTEGIARLARQALVLEGGEMLAKKVFEEKALVGETRFTTVHHRETIPWVVEGQCDVGVVWQSEAFWAQKQGQAITVVDLPKGANPMGQYWIAGLTASRHSKARDAFLDFIQTPTAQDIYRRYGFEAVSSDASVYSGF</sequence>
<dbReference type="SUPFAM" id="SSF53850">
    <property type="entry name" value="Periplasmic binding protein-like II"/>
    <property type="match status" value="1"/>
</dbReference>
<dbReference type="Gene3D" id="3.40.190.10">
    <property type="entry name" value="Periplasmic binding protein-like II"/>
    <property type="match status" value="2"/>
</dbReference>
<gene>
    <name evidence="1" type="ORF">C7B46_20895</name>
</gene>
<dbReference type="GO" id="GO:0015689">
    <property type="term" value="P:molybdate ion transport"/>
    <property type="evidence" value="ECO:0007669"/>
    <property type="project" value="TreeGrafter"/>
</dbReference>
<evidence type="ECO:0000313" key="2">
    <source>
        <dbReference type="Proteomes" id="UP000242972"/>
    </source>
</evidence>
<dbReference type="Pfam" id="PF13531">
    <property type="entry name" value="SBP_bac_11"/>
    <property type="match status" value="1"/>
</dbReference>
<proteinExistence type="predicted"/>
<reference evidence="1 2" key="1">
    <citation type="journal article" date="2014" name="BMC Genomics">
        <title>Comparison of environmental and isolate Sulfobacillus genomes reveals diverse carbon, sulfur, nitrogen, and hydrogen metabolisms.</title>
        <authorList>
            <person name="Justice N.B."/>
            <person name="Norman A."/>
            <person name="Brown C.T."/>
            <person name="Singh A."/>
            <person name="Thomas B.C."/>
            <person name="Banfield J.F."/>
        </authorList>
    </citation>
    <scope>NUCLEOTIDE SEQUENCE [LARGE SCALE GENOMIC DNA]</scope>
    <source>
        <strain evidence="1">AMDSBA4</strain>
    </source>
</reference>
<dbReference type="GO" id="GO:0030973">
    <property type="term" value="F:molybdate ion binding"/>
    <property type="evidence" value="ECO:0007669"/>
    <property type="project" value="TreeGrafter"/>
</dbReference>
<organism evidence="1 2">
    <name type="scientific">Sulfobacillus benefaciens</name>
    <dbReference type="NCBI Taxonomy" id="453960"/>
    <lineage>
        <taxon>Bacteria</taxon>
        <taxon>Bacillati</taxon>
        <taxon>Bacillota</taxon>
        <taxon>Clostridia</taxon>
        <taxon>Eubacteriales</taxon>
        <taxon>Clostridiales Family XVII. Incertae Sedis</taxon>
        <taxon>Sulfobacillus</taxon>
    </lineage>
</organism>
<dbReference type="PANTHER" id="PTHR30632">
    <property type="entry name" value="MOLYBDATE-BINDING PERIPLASMIC PROTEIN"/>
    <property type="match status" value="1"/>
</dbReference>
<accession>A0A2T2WRF0</accession>
<dbReference type="InterPro" id="IPR050682">
    <property type="entry name" value="ModA/WtpA"/>
</dbReference>
<name>A0A2T2WRF0_9FIRM</name>
<dbReference type="EMBL" id="PXYW01000166">
    <property type="protein sequence ID" value="PSR24806.1"/>
    <property type="molecule type" value="Genomic_DNA"/>
</dbReference>
<protein>
    <submittedName>
        <fullName evidence="1">Glycine/betaine ABC transporter substrate-binding protein</fullName>
    </submittedName>
</protein>
<dbReference type="AlphaFoldDB" id="A0A2T2WRF0"/>
<dbReference type="Proteomes" id="UP000242972">
    <property type="component" value="Unassembled WGS sequence"/>
</dbReference>
<comment type="caution">
    <text evidence="1">The sequence shown here is derived from an EMBL/GenBank/DDBJ whole genome shotgun (WGS) entry which is preliminary data.</text>
</comment>
<evidence type="ECO:0000313" key="1">
    <source>
        <dbReference type="EMBL" id="PSR24806.1"/>
    </source>
</evidence>
<dbReference type="PANTHER" id="PTHR30632:SF0">
    <property type="entry name" value="SULFATE-BINDING PROTEIN"/>
    <property type="match status" value="1"/>
</dbReference>